<organism evidence="3 4">
    <name type="scientific">Fischerella muscicola CCMEE 5323</name>
    <dbReference type="NCBI Taxonomy" id="2019572"/>
    <lineage>
        <taxon>Bacteria</taxon>
        <taxon>Bacillati</taxon>
        <taxon>Cyanobacteriota</taxon>
        <taxon>Cyanophyceae</taxon>
        <taxon>Nostocales</taxon>
        <taxon>Hapalosiphonaceae</taxon>
        <taxon>Fischerella</taxon>
    </lineage>
</organism>
<sequence>MFKKILVALDCSEIGKQVFEQGFALAKMTGANLLLLHVLSSEEEGSPYIPVSTFDYYPGMWEQVSQSHQQEWDRWKNQGIEMLQSFCAQANTADVNAEFRQIPGTPSRVICDLAASWGADLIVIGRRGHSGLAELLLGSVSNYVLHHAPCSVHVVHLSSVRGQETEVVKESASASTSVS</sequence>
<evidence type="ECO:0000313" key="4">
    <source>
        <dbReference type="Proteomes" id="UP000235036"/>
    </source>
</evidence>
<name>A0A2N6K807_FISMU</name>
<protein>
    <submittedName>
        <fullName evidence="3">Universal stress protein</fullName>
    </submittedName>
</protein>
<dbReference type="PANTHER" id="PTHR46268:SF8">
    <property type="entry name" value="UNIVERSAL STRESS PROTEIN SLL1388"/>
    <property type="match status" value="1"/>
</dbReference>
<proteinExistence type="inferred from homology"/>
<dbReference type="PANTHER" id="PTHR46268">
    <property type="entry name" value="STRESS RESPONSE PROTEIN NHAX"/>
    <property type="match status" value="1"/>
</dbReference>
<evidence type="ECO:0000313" key="3">
    <source>
        <dbReference type="EMBL" id="PLZ93650.1"/>
    </source>
</evidence>
<evidence type="ECO:0000259" key="2">
    <source>
        <dbReference type="Pfam" id="PF00582"/>
    </source>
</evidence>
<dbReference type="EMBL" id="NRQW01000057">
    <property type="protein sequence ID" value="PLZ93650.1"/>
    <property type="molecule type" value="Genomic_DNA"/>
</dbReference>
<feature type="domain" description="UspA" evidence="2">
    <location>
        <begin position="1"/>
        <end position="156"/>
    </location>
</feature>
<dbReference type="Gene3D" id="3.40.50.620">
    <property type="entry name" value="HUPs"/>
    <property type="match status" value="1"/>
</dbReference>
<reference evidence="3 4" key="1">
    <citation type="submission" date="2017-08" db="EMBL/GenBank/DDBJ databases">
        <title>Genomes of Fischerella (Mastigocladus) sp. strains.</title>
        <authorList>
            <person name="Miller S.R."/>
        </authorList>
    </citation>
    <scope>NUCLEOTIDE SEQUENCE [LARGE SCALE GENOMIC DNA]</scope>
    <source>
        <strain evidence="3 4">CCMEE 5323</strain>
    </source>
</reference>
<keyword evidence="4" id="KW-1185">Reference proteome</keyword>
<dbReference type="InterPro" id="IPR006016">
    <property type="entry name" value="UspA"/>
</dbReference>
<evidence type="ECO:0000256" key="1">
    <source>
        <dbReference type="ARBA" id="ARBA00008791"/>
    </source>
</evidence>
<dbReference type="Pfam" id="PF00582">
    <property type="entry name" value="Usp"/>
    <property type="match status" value="1"/>
</dbReference>
<dbReference type="RefSeq" id="WP_016869912.1">
    <property type="nucleotide sequence ID" value="NZ_CAWNVR010000652.1"/>
</dbReference>
<comment type="similarity">
    <text evidence="1">Belongs to the universal stress protein A family.</text>
</comment>
<dbReference type="InterPro" id="IPR006015">
    <property type="entry name" value="Universal_stress_UspA"/>
</dbReference>
<dbReference type="Proteomes" id="UP000235036">
    <property type="component" value="Unassembled WGS sequence"/>
</dbReference>
<dbReference type="AlphaFoldDB" id="A0A2N6K807"/>
<accession>A0A2N6K807</accession>
<dbReference type="CDD" id="cd00293">
    <property type="entry name" value="USP-like"/>
    <property type="match status" value="1"/>
</dbReference>
<dbReference type="PRINTS" id="PR01438">
    <property type="entry name" value="UNVRSLSTRESS"/>
</dbReference>
<dbReference type="PIRSF" id="PIRSF006276">
    <property type="entry name" value="UspA"/>
    <property type="match status" value="1"/>
</dbReference>
<dbReference type="SUPFAM" id="SSF52402">
    <property type="entry name" value="Adenine nucleotide alpha hydrolases-like"/>
    <property type="match status" value="1"/>
</dbReference>
<dbReference type="InterPro" id="IPR014729">
    <property type="entry name" value="Rossmann-like_a/b/a_fold"/>
</dbReference>
<comment type="caution">
    <text evidence="3">The sequence shown here is derived from an EMBL/GenBank/DDBJ whole genome shotgun (WGS) entry which is preliminary data.</text>
</comment>
<gene>
    <name evidence="3" type="ORF">CEN44_02780</name>
</gene>